<comment type="caution">
    <text evidence="4">The sequence shown here is derived from an EMBL/GenBank/DDBJ whole genome shotgun (WGS) entry which is preliminary data.</text>
</comment>
<dbReference type="Pfam" id="PF12796">
    <property type="entry name" value="Ank_2"/>
    <property type="match status" value="2"/>
</dbReference>
<dbReference type="SUPFAM" id="SSF48403">
    <property type="entry name" value="Ankyrin repeat"/>
    <property type="match status" value="3"/>
</dbReference>
<evidence type="ECO:0000256" key="1">
    <source>
        <dbReference type="ARBA" id="ARBA00022737"/>
    </source>
</evidence>
<accession>A0ABR2GWS4</accession>
<sequence length="1157" mass="136512">MDISEMLEKVKDIQNKLLSFLEDEDNNEENFQNFKDIFKDQQTIDKYLLLLLHLIAQIANNHHRGSNFIQKIERIILIYKTEIKQKFINSSIFHIFKNNKRILLFLLKEQILIFDNYIYQEIMKKKYKDWKYPEYFYPEIKPFTSLDEAIKKEQGTTLHKFDKLYQFLGNFSEKLPDNFEEKREIGENDEYISQLIREDNIEDFISHISKKDISLQSRIVISIYETNQFLLEKSGMHFSNTFFHLSNHLTLIEYAAFYGSIQIFKYLEMNGVELTQSLWEFAIHSDNPELISHLEEKLDKLEDDSIEDLFIKSIECHHNDIANYINKNYRKEPNKISTEHLIKSLEYYNFLFIDNKKFNSSLFHDWCKFDYCCFIEEFMKTKKVDVNKLKSIDLNNNKDGMKTFEEKKSALHFAIGNNNFETVKLLLTNNEIDVNLESFIRDDSSKFAFFYELNEWEEWGKNVIKNITPLIFAIEKGYNDIIKLLLSSRNIDINHKCYFYREVLLDGGYDYVYVQPIYAAIKYQNVEIVKLLLSNEKFENELTIDFKSYKPDEEFITRIYQHKSLLHTAIDKGNVEIVKLLLETGKFDINYNMKYSYYTDNKERLSIKSNEAISSILYTAVRKNSYEIVKLLLSFDNIDVNFFNLYTNLCSLFDDCETWSESRVKGFDEKLQINCKKNIQGFNYEYYENTVFHKAIKNSNAKIAKLLMSNEKVDVTVPYKYTRKIYNLQDQFNPEDSNDSDSISIYPMLYLAIENGDIECVKLLLSNEKIDVNSSLIYSSKPWTFEINNEKESNKKDKLNIENMTTSLDLAVSSNQIKIVKLLLANDKIDINKKTKRKNSDINNDHLNFENYSPVYSAYREDHADILKLFLSNEKLEINPHLEISFDEETDGSRTKKTLSLSLIDLASISKQMEYVKLFIESKKFDLSIIPQYLEINEDPKSLTVTILNKGRSPLFDLICNDNIDIIKALLLDENIDVNNKFQYEQTIVKFDDLDSWKNYCLTKEIKNRSHIKSFSYYNSDKRILQYAIELEKKEIVKLLLSNDQIDVNAVSIVIKNEVNQEENTGKIVITTPLIEAVRVDDADIVKYLLSNKNININTCYYKFSSPYKFEDENSDDKNPKIFCFTPLEYASLYSKTEIPYLLSSYQNNKEKAITPQ</sequence>
<evidence type="ECO:0000256" key="2">
    <source>
        <dbReference type="ARBA" id="ARBA00023043"/>
    </source>
</evidence>
<dbReference type="PROSITE" id="PS50297">
    <property type="entry name" value="ANK_REP_REGION"/>
    <property type="match status" value="1"/>
</dbReference>
<keyword evidence="2 3" id="KW-0040">ANK repeat</keyword>
<dbReference type="Proteomes" id="UP001470230">
    <property type="component" value="Unassembled WGS sequence"/>
</dbReference>
<dbReference type="SMART" id="SM00248">
    <property type="entry name" value="ANK"/>
    <property type="match status" value="14"/>
</dbReference>
<dbReference type="EMBL" id="JAPFFF010000057">
    <property type="protein sequence ID" value="KAK8838128.1"/>
    <property type="molecule type" value="Genomic_DNA"/>
</dbReference>
<dbReference type="InterPro" id="IPR002110">
    <property type="entry name" value="Ankyrin_rpt"/>
</dbReference>
<name>A0ABR2GWS4_9EUKA</name>
<dbReference type="InterPro" id="IPR036770">
    <property type="entry name" value="Ankyrin_rpt-contain_sf"/>
</dbReference>
<dbReference type="PROSITE" id="PS50088">
    <property type="entry name" value="ANK_REPEAT"/>
    <property type="match status" value="1"/>
</dbReference>
<dbReference type="PANTHER" id="PTHR24198:SF165">
    <property type="entry name" value="ANKYRIN REPEAT-CONTAINING PROTEIN-RELATED"/>
    <property type="match status" value="1"/>
</dbReference>
<feature type="repeat" description="ANK" evidence="3">
    <location>
        <begin position="561"/>
        <end position="585"/>
    </location>
</feature>
<reference evidence="4 5" key="1">
    <citation type="submission" date="2024-04" db="EMBL/GenBank/DDBJ databases">
        <title>Tritrichomonas musculus Genome.</title>
        <authorList>
            <person name="Alves-Ferreira E."/>
            <person name="Grigg M."/>
            <person name="Lorenzi H."/>
            <person name="Galac M."/>
        </authorList>
    </citation>
    <scope>NUCLEOTIDE SEQUENCE [LARGE SCALE GENOMIC DNA]</scope>
    <source>
        <strain evidence="4 5">EAF2021</strain>
    </source>
</reference>
<evidence type="ECO:0000256" key="3">
    <source>
        <dbReference type="PROSITE-ProRule" id="PRU00023"/>
    </source>
</evidence>
<dbReference type="Pfam" id="PF00023">
    <property type="entry name" value="Ank"/>
    <property type="match status" value="2"/>
</dbReference>
<protein>
    <recommendedName>
        <fullName evidence="6">DUF3447 domain-containing protein</fullName>
    </recommendedName>
</protein>
<evidence type="ECO:0000313" key="4">
    <source>
        <dbReference type="EMBL" id="KAK8838128.1"/>
    </source>
</evidence>
<keyword evidence="5" id="KW-1185">Reference proteome</keyword>
<dbReference type="Gene3D" id="1.25.40.20">
    <property type="entry name" value="Ankyrin repeat-containing domain"/>
    <property type="match status" value="5"/>
</dbReference>
<evidence type="ECO:0000313" key="5">
    <source>
        <dbReference type="Proteomes" id="UP001470230"/>
    </source>
</evidence>
<gene>
    <name evidence="4" type="ORF">M9Y10_036081</name>
</gene>
<evidence type="ECO:0008006" key="6">
    <source>
        <dbReference type="Google" id="ProtNLM"/>
    </source>
</evidence>
<dbReference type="PANTHER" id="PTHR24198">
    <property type="entry name" value="ANKYRIN REPEAT AND PROTEIN KINASE DOMAIN-CONTAINING PROTEIN"/>
    <property type="match status" value="1"/>
</dbReference>
<keyword evidence="1" id="KW-0677">Repeat</keyword>
<organism evidence="4 5">
    <name type="scientific">Tritrichomonas musculus</name>
    <dbReference type="NCBI Taxonomy" id="1915356"/>
    <lineage>
        <taxon>Eukaryota</taxon>
        <taxon>Metamonada</taxon>
        <taxon>Parabasalia</taxon>
        <taxon>Tritrichomonadida</taxon>
        <taxon>Tritrichomonadidae</taxon>
        <taxon>Tritrichomonas</taxon>
    </lineage>
</organism>
<proteinExistence type="predicted"/>